<dbReference type="EMBL" id="JAIWYP010000005">
    <property type="protein sequence ID" value="KAH3826419.1"/>
    <property type="molecule type" value="Genomic_DNA"/>
</dbReference>
<keyword evidence="2" id="KW-1185">Reference proteome</keyword>
<gene>
    <name evidence="1" type="ORF">DPMN_128324</name>
</gene>
<dbReference type="Proteomes" id="UP000828390">
    <property type="component" value="Unassembled WGS sequence"/>
</dbReference>
<name>A0A9D4GZB1_DREPO</name>
<organism evidence="1 2">
    <name type="scientific">Dreissena polymorpha</name>
    <name type="common">Zebra mussel</name>
    <name type="synonym">Mytilus polymorpha</name>
    <dbReference type="NCBI Taxonomy" id="45954"/>
    <lineage>
        <taxon>Eukaryota</taxon>
        <taxon>Metazoa</taxon>
        <taxon>Spiralia</taxon>
        <taxon>Lophotrochozoa</taxon>
        <taxon>Mollusca</taxon>
        <taxon>Bivalvia</taxon>
        <taxon>Autobranchia</taxon>
        <taxon>Heteroconchia</taxon>
        <taxon>Euheterodonta</taxon>
        <taxon>Imparidentia</taxon>
        <taxon>Neoheterodontei</taxon>
        <taxon>Myida</taxon>
        <taxon>Dreissenoidea</taxon>
        <taxon>Dreissenidae</taxon>
        <taxon>Dreissena</taxon>
    </lineage>
</organism>
<proteinExistence type="predicted"/>
<reference evidence="1" key="2">
    <citation type="submission" date="2020-11" db="EMBL/GenBank/DDBJ databases">
        <authorList>
            <person name="McCartney M.A."/>
            <person name="Auch B."/>
            <person name="Kono T."/>
            <person name="Mallez S."/>
            <person name="Becker A."/>
            <person name="Gohl D.M."/>
            <person name="Silverstein K.A.T."/>
            <person name="Koren S."/>
            <person name="Bechman K.B."/>
            <person name="Herman A."/>
            <person name="Abrahante J.E."/>
            <person name="Garbe J."/>
        </authorList>
    </citation>
    <scope>NUCLEOTIDE SEQUENCE</scope>
    <source>
        <strain evidence="1">Duluth1</strain>
        <tissue evidence="1">Whole animal</tissue>
    </source>
</reference>
<reference evidence="1" key="1">
    <citation type="journal article" date="2019" name="bioRxiv">
        <title>The Genome of the Zebra Mussel, Dreissena polymorpha: A Resource for Invasive Species Research.</title>
        <authorList>
            <person name="McCartney M.A."/>
            <person name="Auch B."/>
            <person name="Kono T."/>
            <person name="Mallez S."/>
            <person name="Zhang Y."/>
            <person name="Obille A."/>
            <person name="Becker A."/>
            <person name="Abrahante J.E."/>
            <person name="Garbe J."/>
            <person name="Badalamenti J.P."/>
            <person name="Herman A."/>
            <person name="Mangelson H."/>
            <person name="Liachko I."/>
            <person name="Sullivan S."/>
            <person name="Sone E.D."/>
            <person name="Koren S."/>
            <person name="Silverstein K.A.T."/>
            <person name="Beckman K.B."/>
            <person name="Gohl D.M."/>
        </authorList>
    </citation>
    <scope>NUCLEOTIDE SEQUENCE</scope>
    <source>
        <strain evidence="1">Duluth1</strain>
        <tissue evidence="1">Whole animal</tissue>
    </source>
</reference>
<comment type="caution">
    <text evidence="1">The sequence shown here is derived from an EMBL/GenBank/DDBJ whole genome shotgun (WGS) entry which is preliminary data.</text>
</comment>
<protein>
    <submittedName>
        <fullName evidence="1">Uncharacterized protein</fullName>
    </submittedName>
</protein>
<evidence type="ECO:0000313" key="1">
    <source>
        <dbReference type="EMBL" id="KAH3826419.1"/>
    </source>
</evidence>
<dbReference type="AlphaFoldDB" id="A0A9D4GZB1"/>
<evidence type="ECO:0000313" key="2">
    <source>
        <dbReference type="Proteomes" id="UP000828390"/>
    </source>
</evidence>
<sequence>MPSWHMQEILRQSATLPENLPYRQATRRKLLDSLRRYQDRLSSCRRLPDGARSLIDRQGTFRRIPDSLLRCEDRLVTSRILKDGLRRCQYRLGTCRRLSLTVPDSLLYRRGTCRRLPDHLQRCKDRKNTNRRFPDCLQWCQTVSQTSGVHARDSHTFCDVPRPSGKLQETSRQSVTVPDSLSVEDCLRISCRCPDGPCIVADCLEFFCRCPDGLETV</sequence>
<accession>A0A9D4GZB1</accession>